<sequence>MNTVDLNCDLGESFGRYTLGLDAEVIPLVSSCNIACGMHAGDPAVMEKTVALAAEAGVAIGAHPGYPDLQGFGRRDLNLSPEEAYAFTVYQIGALAGFCAARNVELNHVKPHGQLYNRAAVDPELAAAIARAVRDVDPELVLVGLANSELIAAGGQAGLAVAQEFFTDRNYTDEGLLASRTRPDALITDEEFAVTRVVRVVKEGTIESVSGKTIEIQADTICVHGDNSHALEFVRRIRTALVAEGIAVEPIA</sequence>
<dbReference type="EMBL" id="AP025564">
    <property type="protein sequence ID" value="BDE97689.1"/>
    <property type="molecule type" value="Genomic_DNA"/>
</dbReference>
<dbReference type="RefSeq" id="WP_244387080.1">
    <property type="nucleotide sequence ID" value="NZ_AP025564.1"/>
</dbReference>
<dbReference type="PANTHER" id="PTHR30292">
    <property type="entry name" value="UNCHARACTERIZED PROTEIN YBGL-RELATED"/>
    <property type="match status" value="1"/>
</dbReference>
<dbReference type="CDD" id="cd10787">
    <property type="entry name" value="LamB_YcsF_like"/>
    <property type="match status" value="1"/>
</dbReference>
<dbReference type="NCBIfam" id="NF003816">
    <property type="entry name" value="PRK05406.1-5"/>
    <property type="match status" value="1"/>
</dbReference>
<keyword evidence="1" id="KW-0547">Nucleotide-binding</keyword>
<organism evidence="2 3">
    <name type="scientific">Raoultibacter timonensis</name>
    <dbReference type="NCBI Taxonomy" id="1907662"/>
    <lineage>
        <taxon>Bacteria</taxon>
        <taxon>Bacillati</taxon>
        <taxon>Actinomycetota</taxon>
        <taxon>Coriobacteriia</taxon>
        <taxon>Eggerthellales</taxon>
        <taxon>Eggerthellaceae</taxon>
        <taxon>Raoultibacter</taxon>
    </lineage>
</organism>
<dbReference type="SUPFAM" id="SSF88713">
    <property type="entry name" value="Glycoside hydrolase/deacetylase"/>
    <property type="match status" value="1"/>
</dbReference>
<dbReference type="EC" id="3.5.2.9" evidence="1"/>
<keyword evidence="1" id="KW-0378">Hydrolase</keyword>
<comment type="catalytic activity">
    <reaction evidence="1">
        <text>5-oxo-L-proline + ATP + 2 H2O = L-glutamate + ADP + phosphate + H(+)</text>
        <dbReference type="Rhea" id="RHEA:10348"/>
        <dbReference type="ChEBI" id="CHEBI:15377"/>
        <dbReference type="ChEBI" id="CHEBI:15378"/>
        <dbReference type="ChEBI" id="CHEBI:29985"/>
        <dbReference type="ChEBI" id="CHEBI:30616"/>
        <dbReference type="ChEBI" id="CHEBI:43474"/>
        <dbReference type="ChEBI" id="CHEBI:58402"/>
        <dbReference type="ChEBI" id="CHEBI:456216"/>
        <dbReference type="EC" id="3.5.2.9"/>
    </reaction>
</comment>
<comment type="function">
    <text evidence="1">Catalyzes the cleavage of 5-oxoproline to form L-glutamate coupled to the hydrolysis of ATP to ADP and inorganic phosphate.</text>
</comment>
<dbReference type="Gene3D" id="3.20.20.370">
    <property type="entry name" value="Glycoside hydrolase/deacetylase"/>
    <property type="match status" value="1"/>
</dbReference>
<evidence type="ECO:0000313" key="3">
    <source>
        <dbReference type="Proteomes" id="UP001320544"/>
    </source>
</evidence>
<dbReference type="NCBIfam" id="NF003814">
    <property type="entry name" value="PRK05406.1-3"/>
    <property type="match status" value="1"/>
</dbReference>
<keyword evidence="1" id="KW-0067">ATP-binding</keyword>
<protein>
    <recommendedName>
        <fullName evidence="1">5-oxoprolinase subunit A</fullName>
        <shortName evidence="1">5-OPase subunit A</shortName>
        <ecNumber evidence="1">3.5.2.9</ecNumber>
    </recommendedName>
    <alternativeName>
        <fullName evidence="1">5-oxoprolinase (ATP-hydrolyzing) subunit A</fullName>
    </alternativeName>
</protein>
<evidence type="ECO:0000256" key="1">
    <source>
        <dbReference type="HAMAP-Rule" id="MF_00691"/>
    </source>
</evidence>
<accession>A0ABM7WMP6</accession>
<dbReference type="Pfam" id="PF03746">
    <property type="entry name" value="LamB_YcsF"/>
    <property type="match status" value="1"/>
</dbReference>
<name>A0ABM7WMP6_9ACTN</name>
<dbReference type="InterPro" id="IPR005501">
    <property type="entry name" value="LamB/YcsF/PxpA-like"/>
</dbReference>
<dbReference type="PANTHER" id="PTHR30292:SF0">
    <property type="entry name" value="5-OXOPROLINASE SUBUNIT A"/>
    <property type="match status" value="1"/>
</dbReference>
<dbReference type="Proteomes" id="UP001320544">
    <property type="component" value="Chromosome"/>
</dbReference>
<reference evidence="2 3" key="1">
    <citation type="submission" date="2022-01" db="EMBL/GenBank/DDBJ databases">
        <title>Novel bile acid biosynthetic pathways are enriched in the microbiome of centenarians.</title>
        <authorList>
            <person name="Sato Y."/>
            <person name="Atarashi K."/>
            <person name="Plichta R.D."/>
            <person name="Arai Y."/>
            <person name="Sasajima S."/>
            <person name="Kearney M.S."/>
            <person name="Suda W."/>
            <person name="Takeshita K."/>
            <person name="Sasaki T."/>
            <person name="Okamoto S."/>
            <person name="Skelly N.A."/>
            <person name="Okamura Y."/>
            <person name="Vlamakis H."/>
            <person name="Li Y."/>
            <person name="Tanoue T."/>
            <person name="Takei H."/>
            <person name="Nittono H."/>
            <person name="Narushima S."/>
            <person name="Irie J."/>
            <person name="Itoh H."/>
            <person name="Moriya K."/>
            <person name="Sugiura Y."/>
            <person name="Suematsu M."/>
            <person name="Moritoki N."/>
            <person name="Shibata S."/>
            <person name="Littman R.D."/>
            <person name="Fischbach A.M."/>
            <person name="Uwamino Y."/>
            <person name="Inoue T."/>
            <person name="Honda A."/>
            <person name="Hattori M."/>
            <person name="Murai T."/>
            <person name="Xavier J.R."/>
            <person name="Hirose N."/>
            <person name="Honda K."/>
        </authorList>
    </citation>
    <scope>NUCLEOTIDE SEQUENCE [LARGE SCALE GENOMIC DNA]</scope>
    <source>
        <strain evidence="2 3">CE91-St30</strain>
    </source>
</reference>
<comment type="similarity">
    <text evidence="1">Belongs to the LamB/PxpA family.</text>
</comment>
<comment type="subunit">
    <text evidence="1">Forms a complex composed of PxpA, PxpB and PxpC.</text>
</comment>
<gene>
    <name evidence="2" type="primary">ycsF</name>
    <name evidence="1" type="synonym">pxpA</name>
    <name evidence="2" type="ORF">CE91St30_30220</name>
</gene>
<keyword evidence="3" id="KW-1185">Reference proteome</keyword>
<evidence type="ECO:0000313" key="2">
    <source>
        <dbReference type="EMBL" id="BDE97689.1"/>
    </source>
</evidence>
<dbReference type="HAMAP" id="MF_00691">
    <property type="entry name" value="PxpA"/>
    <property type="match status" value="1"/>
</dbReference>
<dbReference type="InterPro" id="IPR011330">
    <property type="entry name" value="Glyco_hydro/deAcase_b/a-brl"/>
</dbReference>
<proteinExistence type="inferred from homology"/>